<comment type="caution">
    <text evidence="2">The sequence shown here is derived from an EMBL/GenBank/DDBJ whole genome shotgun (WGS) entry which is preliminary data.</text>
</comment>
<organism evidence="2 3">
    <name type="scientific">Haladaptatus pallidirubidus</name>
    <dbReference type="NCBI Taxonomy" id="1008152"/>
    <lineage>
        <taxon>Archaea</taxon>
        <taxon>Methanobacteriati</taxon>
        <taxon>Methanobacteriota</taxon>
        <taxon>Stenosarchaea group</taxon>
        <taxon>Halobacteria</taxon>
        <taxon>Halobacteriales</taxon>
        <taxon>Haladaptataceae</taxon>
        <taxon>Haladaptatus</taxon>
    </lineage>
</organism>
<dbReference type="Pfam" id="PF13614">
    <property type="entry name" value="AAA_31"/>
    <property type="match status" value="1"/>
</dbReference>
<sequence>MGGSGKTTTSINLAGALGNYNKDFEVLLVDTDPQGTATEGTGFTDVYHSEDVSLYDVLTDIDEQQKVNDLILSHEEFDVLPSHELMFGVERELQSSPKTEERLDGVLDALERSYDYVILDTPPHLGPLTNNALVTADGLVVPAKPVRRSIRALETLFEQVGIIEKHFSSIDRLGMLVNDIQYPVDGDTQEMLDWFTRFEDGLGVYQIRNRVAIKRAWNNGVSIFGHEEECDMEEVYDEFATDIVAGTRQEMIIDE</sequence>
<reference evidence="2 3" key="1">
    <citation type="journal article" date="2019" name="Int. J. Syst. Evol. Microbiol.">
        <title>The Global Catalogue of Microorganisms (GCM) 10K type strain sequencing project: providing services to taxonomists for standard genome sequencing and annotation.</title>
        <authorList>
            <consortium name="The Broad Institute Genomics Platform"/>
            <consortium name="The Broad Institute Genome Sequencing Center for Infectious Disease"/>
            <person name="Wu L."/>
            <person name="Ma J."/>
        </authorList>
    </citation>
    <scope>NUCLEOTIDE SEQUENCE [LARGE SCALE GENOMIC DNA]</scope>
    <source>
        <strain evidence="2 3">JCM 17504</strain>
    </source>
</reference>
<protein>
    <submittedName>
        <fullName evidence="2">ParA family protein</fullName>
    </submittedName>
</protein>
<gene>
    <name evidence="2" type="ORF">GCM10025751_50790</name>
</gene>
<dbReference type="CDD" id="cd02042">
    <property type="entry name" value="ParAB_family"/>
    <property type="match status" value="1"/>
</dbReference>
<dbReference type="PANTHER" id="PTHR13696:SF99">
    <property type="entry name" value="COBYRINIC ACID AC-DIAMIDE SYNTHASE"/>
    <property type="match status" value="1"/>
</dbReference>
<dbReference type="EMBL" id="BAABKX010000024">
    <property type="protein sequence ID" value="GAA5062920.1"/>
    <property type="molecule type" value="Genomic_DNA"/>
</dbReference>
<dbReference type="InterPro" id="IPR050678">
    <property type="entry name" value="DNA_Partitioning_ATPase"/>
</dbReference>
<evidence type="ECO:0000259" key="1">
    <source>
        <dbReference type="Pfam" id="PF13614"/>
    </source>
</evidence>
<dbReference type="InterPro" id="IPR025669">
    <property type="entry name" value="AAA_dom"/>
</dbReference>
<evidence type="ECO:0000313" key="3">
    <source>
        <dbReference type="Proteomes" id="UP001501729"/>
    </source>
</evidence>
<dbReference type="InterPro" id="IPR027417">
    <property type="entry name" value="P-loop_NTPase"/>
</dbReference>
<dbReference type="Gene3D" id="3.40.50.300">
    <property type="entry name" value="P-loop containing nucleotide triphosphate hydrolases"/>
    <property type="match status" value="1"/>
</dbReference>
<feature type="domain" description="AAA" evidence="1">
    <location>
        <begin position="2"/>
        <end position="167"/>
    </location>
</feature>
<keyword evidence="3" id="KW-1185">Reference proteome</keyword>
<dbReference type="Proteomes" id="UP001501729">
    <property type="component" value="Unassembled WGS sequence"/>
</dbReference>
<name>A0AAV3UQ18_9EURY</name>
<accession>A0AAV3UQ18</accession>
<dbReference type="AlphaFoldDB" id="A0AAV3UQ18"/>
<dbReference type="SUPFAM" id="SSF52540">
    <property type="entry name" value="P-loop containing nucleoside triphosphate hydrolases"/>
    <property type="match status" value="1"/>
</dbReference>
<dbReference type="PANTHER" id="PTHR13696">
    <property type="entry name" value="P-LOOP CONTAINING NUCLEOSIDE TRIPHOSPHATE HYDROLASE"/>
    <property type="match status" value="1"/>
</dbReference>
<evidence type="ECO:0000313" key="2">
    <source>
        <dbReference type="EMBL" id="GAA5062920.1"/>
    </source>
</evidence>
<proteinExistence type="predicted"/>